<dbReference type="FunFam" id="1.10.510.10:FF:000077">
    <property type="entry name" value="Vascular endothelial growth factor receptor 2"/>
    <property type="match status" value="1"/>
</dbReference>
<keyword evidence="18" id="KW-0829">Tyrosine-protein kinase</keyword>
<dbReference type="PRINTS" id="PR01832">
    <property type="entry name" value="VEGFRECEPTOR"/>
</dbReference>
<dbReference type="InterPro" id="IPR003598">
    <property type="entry name" value="Ig_sub2"/>
</dbReference>
<dbReference type="InterPro" id="IPR036179">
    <property type="entry name" value="Ig-like_dom_sf"/>
</dbReference>
<dbReference type="InterPro" id="IPR008266">
    <property type="entry name" value="Tyr_kinase_AS"/>
</dbReference>
<dbReference type="InterPro" id="IPR013098">
    <property type="entry name" value="Ig_I-set"/>
</dbReference>
<feature type="domain" description="Protein kinase" evidence="32">
    <location>
        <begin position="811"/>
        <end position="1138"/>
    </location>
</feature>
<feature type="chain" id="PRO_5035245350" description="receptor protein-tyrosine kinase" evidence="31">
    <location>
        <begin position="22"/>
        <end position="1325"/>
    </location>
</feature>
<dbReference type="Pfam" id="PF07714">
    <property type="entry name" value="PK_Tyr_Ser-Thr"/>
    <property type="match status" value="1"/>
</dbReference>
<dbReference type="GO" id="GO:0043235">
    <property type="term" value="C:receptor complex"/>
    <property type="evidence" value="ECO:0007669"/>
    <property type="project" value="TreeGrafter"/>
</dbReference>
<dbReference type="InterPro" id="IPR013783">
    <property type="entry name" value="Ig-like_fold"/>
</dbReference>
<comment type="catalytic activity">
    <reaction evidence="24">
        <text>L-tyrosyl-[protein] + ATP = O-phospho-L-tyrosyl-[protein] + ADP + H(+)</text>
        <dbReference type="Rhea" id="RHEA:10596"/>
        <dbReference type="Rhea" id="RHEA-COMP:10136"/>
        <dbReference type="Rhea" id="RHEA-COMP:20101"/>
        <dbReference type="ChEBI" id="CHEBI:15378"/>
        <dbReference type="ChEBI" id="CHEBI:30616"/>
        <dbReference type="ChEBI" id="CHEBI:46858"/>
        <dbReference type="ChEBI" id="CHEBI:61978"/>
        <dbReference type="ChEBI" id="CHEBI:456216"/>
        <dbReference type="EC" id="2.7.10.1"/>
    </reaction>
</comment>
<dbReference type="GO" id="GO:0005524">
    <property type="term" value="F:ATP binding"/>
    <property type="evidence" value="ECO:0007669"/>
    <property type="project" value="UniProtKB-UniRule"/>
</dbReference>
<dbReference type="InterPro" id="IPR001245">
    <property type="entry name" value="Ser-Thr/Tyr_kinase_cat_dom"/>
</dbReference>
<keyword evidence="7" id="KW-0597">Phosphoprotein</keyword>
<dbReference type="InterPro" id="IPR001824">
    <property type="entry name" value="Tyr_kinase_rcpt_3_CS"/>
</dbReference>
<feature type="binding site" evidence="27">
    <location>
        <position position="1022"/>
    </location>
    <ligand>
        <name>Mg(2+)</name>
        <dbReference type="ChEBI" id="CHEBI:18420"/>
    </ligand>
</feature>
<feature type="binding site" evidence="27">
    <location>
        <position position="1009"/>
    </location>
    <ligand>
        <name>Mg(2+)</name>
        <dbReference type="ChEBI" id="CHEBI:18420"/>
    </ligand>
</feature>
<dbReference type="Pfam" id="PF17988">
    <property type="entry name" value="VEGFR-2_TMD"/>
    <property type="match status" value="1"/>
</dbReference>
<evidence type="ECO:0000256" key="13">
    <source>
        <dbReference type="ARBA" id="ARBA00022741"/>
    </source>
</evidence>
<dbReference type="InterPro" id="IPR009136">
    <property type="entry name" value="VEGFR2_rcpt"/>
</dbReference>
<dbReference type="GO" id="GO:0043408">
    <property type="term" value="P:regulation of MAPK cascade"/>
    <property type="evidence" value="ECO:0007669"/>
    <property type="project" value="TreeGrafter"/>
</dbReference>
<dbReference type="InterPro" id="IPR055229">
    <property type="entry name" value="VEGFR1-3_5th"/>
</dbReference>
<dbReference type="GO" id="GO:0016477">
    <property type="term" value="P:cell migration"/>
    <property type="evidence" value="ECO:0007669"/>
    <property type="project" value="TreeGrafter"/>
</dbReference>
<dbReference type="InterPro" id="IPR020635">
    <property type="entry name" value="Tyr_kinase_cat_dom"/>
</dbReference>
<feature type="domain" description="Ig-like" evidence="33">
    <location>
        <begin position="410"/>
        <end position="527"/>
    </location>
</feature>
<evidence type="ECO:0000256" key="27">
    <source>
        <dbReference type="PIRSR" id="PIRSR000615-3"/>
    </source>
</evidence>
<evidence type="ECO:0000256" key="8">
    <source>
        <dbReference type="ARBA" id="ARBA00022657"/>
    </source>
</evidence>
<evidence type="ECO:0000256" key="23">
    <source>
        <dbReference type="ARBA" id="ARBA00023319"/>
    </source>
</evidence>
<dbReference type="InterPro" id="IPR050122">
    <property type="entry name" value="RTK"/>
</dbReference>
<dbReference type="PANTHER" id="PTHR24416">
    <property type="entry name" value="TYROSINE-PROTEIN KINASE RECEPTOR"/>
    <property type="match status" value="1"/>
</dbReference>
<keyword evidence="12" id="KW-0677">Repeat</keyword>
<evidence type="ECO:0000256" key="18">
    <source>
        <dbReference type="ARBA" id="ARBA00023137"/>
    </source>
</evidence>
<dbReference type="SUPFAM" id="SSF56112">
    <property type="entry name" value="Protein kinase-like (PK-like)"/>
    <property type="match status" value="1"/>
</dbReference>
<evidence type="ECO:0000259" key="33">
    <source>
        <dbReference type="PROSITE" id="PS50835"/>
    </source>
</evidence>
<dbReference type="PROSITE" id="PS00240">
    <property type="entry name" value="RECEPTOR_TYR_KIN_III"/>
    <property type="match status" value="1"/>
</dbReference>
<evidence type="ECO:0000256" key="30">
    <source>
        <dbReference type="SAM" id="MobiDB-lite"/>
    </source>
</evidence>
<evidence type="ECO:0000256" key="24">
    <source>
        <dbReference type="ARBA" id="ARBA00051243"/>
    </source>
</evidence>
<feature type="domain" description="Ig-like" evidence="33">
    <location>
        <begin position="318"/>
        <end position="403"/>
    </location>
</feature>
<keyword evidence="19" id="KW-1015">Disulfide bond</keyword>
<evidence type="ECO:0000313" key="35">
    <source>
        <dbReference type="Proteomes" id="UP000770717"/>
    </source>
</evidence>
<keyword evidence="14" id="KW-0418">Kinase</keyword>
<evidence type="ECO:0000256" key="9">
    <source>
        <dbReference type="ARBA" id="ARBA00022679"/>
    </source>
</evidence>
<evidence type="ECO:0000256" key="11">
    <source>
        <dbReference type="ARBA" id="ARBA00022729"/>
    </source>
</evidence>
<evidence type="ECO:0000256" key="15">
    <source>
        <dbReference type="ARBA" id="ARBA00022840"/>
    </source>
</evidence>
<dbReference type="Pfam" id="PF21339">
    <property type="entry name" value="VEGFR-1-like_Ig-like"/>
    <property type="match status" value="1"/>
</dbReference>
<dbReference type="SMART" id="SM00219">
    <property type="entry name" value="TyrKc"/>
    <property type="match status" value="1"/>
</dbReference>
<feature type="compositionally biased region" description="Basic and acidic residues" evidence="30">
    <location>
        <begin position="1292"/>
        <end position="1304"/>
    </location>
</feature>
<evidence type="ECO:0000256" key="6">
    <source>
        <dbReference type="ARBA" id="ARBA00022490"/>
    </source>
</evidence>
<organism evidence="34 35">
    <name type="scientific">Eleutherodactylus coqui</name>
    <name type="common">Puerto Rican coqui</name>
    <dbReference type="NCBI Taxonomy" id="57060"/>
    <lineage>
        <taxon>Eukaryota</taxon>
        <taxon>Metazoa</taxon>
        <taxon>Chordata</taxon>
        <taxon>Craniata</taxon>
        <taxon>Vertebrata</taxon>
        <taxon>Euteleostomi</taxon>
        <taxon>Amphibia</taxon>
        <taxon>Batrachia</taxon>
        <taxon>Anura</taxon>
        <taxon>Neobatrachia</taxon>
        <taxon>Hyloidea</taxon>
        <taxon>Eleutherodactylidae</taxon>
        <taxon>Eleutherodactylinae</taxon>
        <taxon>Eleutherodactylus</taxon>
        <taxon>Eleutherodactylus</taxon>
    </lineage>
</organism>
<comment type="subcellular location">
    <subcellularLocation>
        <location evidence="2">Cell membrane</location>
        <topology evidence="2">Single-pass type I membrane protein</topology>
    </subcellularLocation>
    <subcellularLocation>
        <location evidence="3">Cytoplasm</location>
    </subcellularLocation>
    <subcellularLocation>
        <location evidence="29">Membrane</location>
        <topology evidence="29">Single-pass type I membrane protein</topology>
    </subcellularLocation>
    <subcellularLocation>
        <location evidence="1">Nucleus</location>
    </subcellularLocation>
</comment>
<gene>
    <name evidence="34" type="ORF">GDO78_020410</name>
</gene>
<keyword evidence="22" id="KW-0539">Nucleus</keyword>
<keyword evidence="15 26" id="KW-0067">ATP-binding</keyword>
<evidence type="ECO:0000313" key="34">
    <source>
        <dbReference type="EMBL" id="KAG9473241.1"/>
    </source>
</evidence>
<evidence type="ECO:0000256" key="21">
    <source>
        <dbReference type="ARBA" id="ARBA00023180"/>
    </source>
</evidence>
<comment type="similarity">
    <text evidence="29">Belongs to the protein kinase superfamily. Tyr protein kinase family. CSF-1/PDGF receptor subfamily.</text>
</comment>
<feature type="domain" description="Ig-like" evidence="33">
    <location>
        <begin position="640"/>
        <end position="730"/>
    </location>
</feature>
<feature type="binding site" evidence="26">
    <location>
        <position position="1008"/>
    </location>
    <ligand>
        <name>ATP</name>
        <dbReference type="ChEBI" id="CHEBI:30616"/>
    </ligand>
</feature>
<dbReference type="GO" id="GO:0019838">
    <property type="term" value="F:growth factor binding"/>
    <property type="evidence" value="ECO:0007669"/>
    <property type="project" value="InterPro"/>
</dbReference>
<dbReference type="FunFam" id="2.60.40.10:FF:000247">
    <property type="entry name" value="Vascular endothelial growth factor receptor 3"/>
    <property type="match status" value="1"/>
</dbReference>
<feature type="signal peptide" evidence="31">
    <location>
        <begin position="1"/>
        <end position="21"/>
    </location>
</feature>
<dbReference type="GO" id="GO:0045766">
    <property type="term" value="P:positive regulation of angiogenesis"/>
    <property type="evidence" value="ECO:0007669"/>
    <property type="project" value="TreeGrafter"/>
</dbReference>
<dbReference type="Gene3D" id="1.10.510.10">
    <property type="entry name" value="Transferase(Phosphotransferase) domain 1"/>
    <property type="match status" value="1"/>
</dbReference>
<keyword evidence="21" id="KW-0325">Glycoprotein</keyword>
<evidence type="ECO:0000256" key="5">
    <source>
        <dbReference type="ARBA" id="ARBA00022475"/>
    </source>
</evidence>
<sequence>MRSRVMLIVALYGYMVGAFTASDPPTLSTKNANLFVASNHTLNITCRGERPVFWSLPSPVDNRVSLSECSDGVYCQILVVPQVTVNDTGLYKCHYEDNQTASSVHVSIVDQSSPFTSSALDKPIAVFIPGGSAAGNETVIIPCVASREDLNVTLRTKYAEHAFVPNGQNIQWDYTKGIIISSGLLRFYDMVFCETILNGQAYRSSDYILVVIEFKIFSLSMSPHPQIQVVVGEKLKLTCSAHTPFNVRVQFKWDYPSMEDERATLQVSKPESQGVPEYRAVLTIEEATLKDDGYYNCTADTGGMNKTNVTRVIVHEKPFIIIDEDMEKEIVCKPGDSIKMPVRFTAHPAPNVKWLKNGLPFPIRSKLLPNYLLINHCTEEDIGNYTIFLTNPMTRDFESHTIQVLFQVPPQIGEKAVSSTLESYKYGKHSSLTCTAYGIPTPISIQWSWQLEQECEYLPDCSQWREIDDQYGGNIIKVQDIRNDIIEGKPKTVSRLFISAANVSAVYKCTAKNEAGQDEHIIPFHVTRGLDVSIHPRGRLTERVNVTLKCIADKLTYGNLMWFKRKPAGARSGSMHTCGNLTNLIKMNHATMEINGEYLTLELTLHNISTDNQGHYECVAHEKKTFRKRCFTTELSIHAPKRPIIHHDSIKNQTTNVSETLEARCLATGLPDPHILWFKNSDALVGDSGIILKDQNRTLTIQRVRKQDEGFYSCRACNELGCAEAEMYFTVNDSEEKTNLELIILAGTGVIALFFWLLLVIILRTVKRPNEGELKAGYLSIIMDPGEVPLDEQCERLLYDAMKWEFPRERLKLGKPLGRGAFGQVVEADAFGIDTTCTCKTVAVKMLKEGATDSEYRALMSELKILSHIGHHLNVVNLLGACTKSGGPLMVIVEYCRFGNLSAYLRSKRSDFVLYKTKSVRYRQAKHHYVETPRDLKKRLDSIASSQSSASSGFAEEKSLSDVEEEEVEEMCKNQLSMEDLISYSFQVARGMEFMASRKCIHRDLAARNILLADNNVVKICDFGLARDVYKDPDYVRKGDARLPLKWMAPETIFDRVYTTQSDVWSFGILLWEIFSLGGSPYPGVQIDEDFCRRLKDGTRMRAPDYATVEIYQTMLDCWHGDPLQRPTFSELVEHLGNVLQANVQMDGKDYIPLTLTLTVEEDSGLSMPTSPVSCGEGEEICDAKFHYDNTAGIRHVQNTRRNSRPVSVKTFEDIPIEVTVKVSMEDNQTDSGMILASEELKTLENPQNEALLFSCLKYSKSKDSVTSGSSNQTSDYQSGYHSDETETVNDTNEKTHLLKKESSSEQCYMEKTPHQAAIQLTTEV</sequence>
<dbReference type="GO" id="GO:0045446">
    <property type="term" value="P:endothelial cell differentiation"/>
    <property type="evidence" value="ECO:0007669"/>
    <property type="project" value="TreeGrafter"/>
</dbReference>
<dbReference type="SUPFAM" id="SSF48726">
    <property type="entry name" value="Immunoglobulin"/>
    <property type="match status" value="6"/>
</dbReference>
<evidence type="ECO:0000259" key="32">
    <source>
        <dbReference type="PROSITE" id="PS50011"/>
    </source>
</evidence>
<keyword evidence="9" id="KW-0808">Transferase</keyword>
<keyword evidence="8" id="KW-0037">Angiogenesis</keyword>
<keyword evidence="23 29" id="KW-0393">Immunoglobulin domain</keyword>
<evidence type="ECO:0000256" key="26">
    <source>
        <dbReference type="PIRSR" id="PIRSR000615-2"/>
    </source>
</evidence>
<evidence type="ECO:0000256" key="20">
    <source>
        <dbReference type="ARBA" id="ARBA00023170"/>
    </source>
</evidence>
<dbReference type="GO" id="GO:0005021">
    <property type="term" value="F:vascular endothelial growth factor receptor activity"/>
    <property type="evidence" value="ECO:0007669"/>
    <property type="project" value="InterPro"/>
</dbReference>
<dbReference type="OrthoDB" id="9873386at2759"/>
<keyword evidence="20 29" id="KW-0675">Receptor</keyword>
<dbReference type="GO" id="GO:0030335">
    <property type="term" value="P:positive regulation of cell migration"/>
    <property type="evidence" value="ECO:0007669"/>
    <property type="project" value="TreeGrafter"/>
</dbReference>
<keyword evidence="6" id="KW-0963">Cytoplasm</keyword>
<keyword evidence="27" id="KW-0460">Magnesium</keyword>
<keyword evidence="13 26" id="KW-0547">Nucleotide-binding</keyword>
<feature type="active site" description="Proton acceptor" evidence="25">
    <location>
        <position position="1004"/>
    </location>
</feature>
<dbReference type="GO" id="GO:0001525">
    <property type="term" value="P:angiogenesis"/>
    <property type="evidence" value="ECO:0007669"/>
    <property type="project" value="UniProtKB-KW"/>
</dbReference>
<dbReference type="PRINTS" id="PR01834">
    <property type="entry name" value="VEGFRECEPTR2"/>
</dbReference>
<dbReference type="GO" id="GO:0005737">
    <property type="term" value="C:cytoplasm"/>
    <property type="evidence" value="ECO:0007669"/>
    <property type="project" value="UniProtKB-SubCell"/>
</dbReference>
<evidence type="ECO:0000256" key="1">
    <source>
        <dbReference type="ARBA" id="ARBA00004123"/>
    </source>
</evidence>
<accession>A0A8J6JYX9</accession>
<reference evidence="34" key="1">
    <citation type="thesis" date="2020" institute="ProQuest LLC" country="789 East Eisenhower Parkway, Ann Arbor, MI, USA">
        <title>Comparative Genomics and Chromosome Evolution.</title>
        <authorList>
            <person name="Mudd A.B."/>
        </authorList>
    </citation>
    <scope>NUCLEOTIDE SEQUENCE</scope>
    <source>
        <strain evidence="34">HN-11 Male</strain>
        <tissue evidence="34">Kidney and liver</tissue>
    </source>
</reference>
<evidence type="ECO:0000256" key="29">
    <source>
        <dbReference type="RuleBase" id="RU000311"/>
    </source>
</evidence>
<feature type="region of interest" description="Disordered" evidence="30">
    <location>
        <begin position="1264"/>
        <end position="1308"/>
    </location>
</feature>
<dbReference type="PROSITE" id="PS00109">
    <property type="entry name" value="PROTEIN_KINASE_TYR"/>
    <property type="match status" value="1"/>
</dbReference>
<protein>
    <recommendedName>
        <fullName evidence="4">receptor protein-tyrosine kinase</fullName>
        <ecNumber evidence="4">2.7.10.1</ecNumber>
    </recommendedName>
</protein>
<dbReference type="PANTHER" id="PTHR24416:SF45">
    <property type="entry name" value="VASCULAR ENDOTHELIAL GROWTH FACTOR RECEPTOR 2"/>
    <property type="match status" value="1"/>
</dbReference>
<dbReference type="GO" id="GO:0005634">
    <property type="term" value="C:nucleus"/>
    <property type="evidence" value="ECO:0007669"/>
    <property type="project" value="UniProtKB-SubCell"/>
</dbReference>
<dbReference type="InterPro" id="IPR055238">
    <property type="entry name" value="VEGFR1-3_N_Ig-like"/>
</dbReference>
<dbReference type="Pfam" id="PF22971">
    <property type="entry name" value="Ig_VEGFR-1-like_5th"/>
    <property type="match status" value="1"/>
</dbReference>
<evidence type="ECO:0000256" key="31">
    <source>
        <dbReference type="SAM" id="SignalP"/>
    </source>
</evidence>
<dbReference type="FunFam" id="2.60.40.10:FF:000532">
    <property type="entry name" value="Vascular endothelial growth factor receptor 2"/>
    <property type="match status" value="1"/>
</dbReference>
<feature type="compositionally biased region" description="Polar residues" evidence="30">
    <location>
        <begin position="1272"/>
        <end position="1281"/>
    </location>
</feature>
<dbReference type="InterPro" id="IPR007110">
    <property type="entry name" value="Ig-like_dom"/>
</dbReference>
<dbReference type="GO" id="GO:0048010">
    <property type="term" value="P:vascular endothelial growth factor receptor signaling pathway"/>
    <property type="evidence" value="ECO:0007669"/>
    <property type="project" value="InterPro"/>
</dbReference>
<dbReference type="EC" id="2.7.10.1" evidence="4"/>
<evidence type="ECO:0000256" key="17">
    <source>
        <dbReference type="ARBA" id="ARBA00023136"/>
    </source>
</evidence>
<keyword evidence="10 29" id="KW-0812">Transmembrane</keyword>
<dbReference type="InterPro" id="IPR041348">
    <property type="entry name" value="VEGFR-2_TMD"/>
</dbReference>
<keyword evidence="35" id="KW-1185">Reference proteome</keyword>
<evidence type="ECO:0000256" key="25">
    <source>
        <dbReference type="PIRSR" id="PIRSR000615-1"/>
    </source>
</evidence>
<evidence type="ECO:0000256" key="19">
    <source>
        <dbReference type="ARBA" id="ARBA00023157"/>
    </source>
</evidence>
<keyword evidence="5" id="KW-1003">Cell membrane</keyword>
<evidence type="ECO:0000256" key="10">
    <source>
        <dbReference type="ARBA" id="ARBA00022692"/>
    </source>
</evidence>
<dbReference type="PROSITE" id="PS50011">
    <property type="entry name" value="PROTEIN_KINASE_DOM"/>
    <property type="match status" value="1"/>
</dbReference>
<evidence type="ECO:0000256" key="3">
    <source>
        <dbReference type="ARBA" id="ARBA00004496"/>
    </source>
</evidence>
<dbReference type="GO" id="GO:0005886">
    <property type="term" value="C:plasma membrane"/>
    <property type="evidence" value="ECO:0007669"/>
    <property type="project" value="UniProtKB-SubCell"/>
</dbReference>
<dbReference type="SMART" id="SM00409">
    <property type="entry name" value="IG"/>
    <property type="match status" value="6"/>
</dbReference>
<evidence type="ECO:0000256" key="4">
    <source>
        <dbReference type="ARBA" id="ARBA00011902"/>
    </source>
</evidence>
<dbReference type="InterPro" id="IPR003599">
    <property type="entry name" value="Ig_sub"/>
</dbReference>
<dbReference type="GO" id="GO:0046872">
    <property type="term" value="F:metal ion binding"/>
    <property type="evidence" value="ECO:0007669"/>
    <property type="project" value="UniProtKB-KW"/>
</dbReference>
<evidence type="ECO:0000256" key="16">
    <source>
        <dbReference type="ARBA" id="ARBA00022989"/>
    </source>
</evidence>
<dbReference type="FunFam" id="3.30.200.20:FF:000041">
    <property type="entry name" value="Vascular endothelial growth factor receptor 2"/>
    <property type="match status" value="1"/>
</dbReference>
<feature type="binding site" evidence="26 28">
    <location>
        <position position="845"/>
    </location>
    <ligand>
        <name>ATP</name>
        <dbReference type="ChEBI" id="CHEBI:30616"/>
    </ligand>
</feature>
<evidence type="ECO:0000256" key="2">
    <source>
        <dbReference type="ARBA" id="ARBA00004251"/>
    </source>
</evidence>
<comment type="caution">
    <text evidence="34">The sequence shown here is derived from an EMBL/GenBank/DDBJ whole genome shotgun (WGS) entry which is preliminary data.</text>
</comment>
<dbReference type="Pfam" id="PF07679">
    <property type="entry name" value="I-set"/>
    <property type="match status" value="2"/>
</dbReference>
<evidence type="ECO:0000256" key="7">
    <source>
        <dbReference type="ARBA" id="ARBA00022553"/>
    </source>
</evidence>
<dbReference type="Pfam" id="PF22854">
    <property type="entry name" value="VEGFR1-3_N_Ig-like"/>
    <property type="match status" value="1"/>
</dbReference>
<name>A0A8J6JYX9_ELECQ</name>
<evidence type="ECO:0000256" key="14">
    <source>
        <dbReference type="ARBA" id="ARBA00022777"/>
    </source>
</evidence>
<keyword evidence="17" id="KW-0472">Membrane</keyword>
<keyword evidence="16" id="KW-1133">Transmembrane helix</keyword>
<dbReference type="PROSITE" id="PS50835">
    <property type="entry name" value="IG_LIKE"/>
    <property type="match status" value="4"/>
</dbReference>
<feature type="domain" description="Ig-like" evidence="33">
    <location>
        <begin position="217"/>
        <end position="310"/>
    </location>
</feature>
<proteinExistence type="inferred from homology"/>
<dbReference type="InterPro" id="IPR011009">
    <property type="entry name" value="Kinase-like_dom_sf"/>
</dbReference>
<keyword evidence="11 31" id="KW-0732">Signal</keyword>
<dbReference type="FunFam" id="2.60.40.10:FF:000411">
    <property type="entry name" value="Vascular endothelial growth factor receptor 3"/>
    <property type="match status" value="1"/>
</dbReference>
<dbReference type="PROSITE" id="PS00107">
    <property type="entry name" value="PROTEIN_KINASE_ATP"/>
    <property type="match status" value="1"/>
</dbReference>
<dbReference type="EMBL" id="WNTK01000018">
    <property type="protein sequence ID" value="KAG9473241.1"/>
    <property type="molecule type" value="Genomic_DNA"/>
</dbReference>
<dbReference type="InterPro" id="IPR000719">
    <property type="entry name" value="Prot_kinase_dom"/>
</dbReference>
<dbReference type="Gene3D" id="3.30.200.20">
    <property type="entry name" value="Phosphorylase Kinase, domain 1"/>
    <property type="match status" value="1"/>
</dbReference>
<dbReference type="Pfam" id="PF13927">
    <property type="entry name" value="Ig_3"/>
    <property type="match status" value="1"/>
</dbReference>
<evidence type="ECO:0000256" key="22">
    <source>
        <dbReference type="ARBA" id="ARBA00023242"/>
    </source>
</evidence>
<keyword evidence="27" id="KW-0479">Metal-binding</keyword>
<dbReference type="PIRSF" id="PIRSF000615">
    <property type="entry name" value="TyrPK_CSF1-R"/>
    <property type="match status" value="1"/>
</dbReference>
<dbReference type="InterPro" id="IPR017441">
    <property type="entry name" value="Protein_kinase_ATP_BS"/>
</dbReference>
<evidence type="ECO:0000256" key="12">
    <source>
        <dbReference type="ARBA" id="ARBA00022737"/>
    </source>
</evidence>
<dbReference type="SMART" id="SM00408">
    <property type="entry name" value="IGc2"/>
    <property type="match status" value="5"/>
</dbReference>
<dbReference type="FunFam" id="2.60.40.10:FF:000143">
    <property type="entry name" value="Vascular endothelial growth factor receptor 3"/>
    <property type="match status" value="1"/>
</dbReference>
<dbReference type="Gene3D" id="2.60.40.10">
    <property type="entry name" value="Immunoglobulins"/>
    <property type="match status" value="7"/>
</dbReference>
<evidence type="ECO:0000256" key="28">
    <source>
        <dbReference type="PROSITE-ProRule" id="PRU10141"/>
    </source>
</evidence>
<feature type="binding site" evidence="26">
    <location>
        <begin position="818"/>
        <end position="825"/>
    </location>
    <ligand>
        <name>ATP</name>
        <dbReference type="ChEBI" id="CHEBI:30616"/>
    </ligand>
</feature>
<dbReference type="Proteomes" id="UP000770717">
    <property type="component" value="Unassembled WGS sequence"/>
</dbReference>